<proteinExistence type="predicted"/>
<protein>
    <recommendedName>
        <fullName evidence="2">BPL/LPL catalytic domain-containing protein</fullName>
    </recommendedName>
</protein>
<dbReference type="PANTHER" id="PTHR12835:SF5">
    <property type="entry name" value="BIOTIN--PROTEIN LIGASE"/>
    <property type="match status" value="1"/>
</dbReference>
<feature type="compositionally biased region" description="Basic and acidic residues" evidence="1">
    <location>
        <begin position="88"/>
        <end position="116"/>
    </location>
</feature>
<dbReference type="Gene3D" id="3.30.930.10">
    <property type="entry name" value="Bira Bifunctional Protein, Domain 2"/>
    <property type="match status" value="1"/>
</dbReference>
<keyword evidence="4" id="KW-1185">Reference proteome</keyword>
<dbReference type="PROSITE" id="PS51733">
    <property type="entry name" value="BPL_LPL_CATALYTIC"/>
    <property type="match status" value="1"/>
</dbReference>
<comment type="caution">
    <text evidence="3">The sequence shown here is derived from an EMBL/GenBank/DDBJ whole genome shotgun (WGS) entry which is preliminary data.</text>
</comment>
<reference evidence="3 4" key="1">
    <citation type="journal article" date="2013" name="Curr. Biol.">
        <title>The Genome of the Foraminiferan Reticulomyxa filosa.</title>
        <authorList>
            <person name="Glockner G."/>
            <person name="Hulsmann N."/>
            <person name="Schleicher M."/>
            <person name="Noegel A.A."/>
            <person name="Eichinger L."/>
            <person name="Gallinger C."/>
            <person name="Pawlowski J."/>
            <person name="Sierra R."/>
            <person name="Euteneuer U."/>
            <person name="Pillet L."/>
            <person name="Moustafa A."/>
            <person name="Platzer M."/>
            <person name="Groth M."/>
            <person name="Szafranski K."/>
            <person name="Schliwa M."/>
        </authorList>
    </citation>
    <scope>NUCLEOTIDE SEQUENCE [LARGE SCALE GENOMIC DNA]</scope>
</reference>
<name>X6MCI7_RETFI</name>
<dbReference type="EMBL" id="ASPP01022309">
    <property type="protein sequence ID" value="ETO11584.1"/>
    <property type="molecule type" value="Genomic_DNA"/>
</dbReference>
<dbReference type="InterPro" id="IPR045864">
    <property type="entry name" value="aa-tRNA-synth_II/BPL/LPL"/>
</dbReference>
<dbReference type="GO" id="GO:0005737">
    <property type="term" value="C:cytoplasm"/>
    <property type="evidence" value="ECO:0007669"/>
    <property type="project" value="TreeGrafter"/>
</dbReference>
<dbReference type="GO" id="GO:0004077">
    <property type="term" value="F:biotin--[biotin carboxyl-carrier protein] ligase activity"/>
    <property type="evidence" value="ECO:0007669"/>
    <property type="project" value="TreeGrafter"/>
</dbReference>
<evidence type="ECO:0000313" key="3">
    <source>
        <dbReference type="EMBL" id="ETO11584.1"/>
    </source>
</evidence>
<dbReference type="Pfam" id="PF03099">
    <property type="entry name" value="BPL_LplA_LipB"/>
    <property type="match status" value="1"/>
</dbReference>
<dbReference type="PANTHER" id="PTHR12835">
    <property type="entry name" value="BIOTIN PROTEIN LIGASE"/>
    <property type="match status" value="1"/>
</dbReference>
<dbReference type="Proteomes" id="UP000023152">
    <property type="component" value="Unassembled WGS sequence"/>
</dbReference>
<dbReference type="AlphaFoldDB" id="X6MCI7"/>
<feature type="domain" description="BPL/LPL catalytic" evidence="2">
    <location>
        <begin position="134"/>
        <end position="293"/>
    </location>
</feature>
<evidence type="ECO:0000313" key="4">
    <source>
        <dbReference type="Proteomes" id="UP000023152"/>
    </source>
</evidence>
<dbReference type="SUPFAM" id="SSF55681">
    <property type="entry name" value="Class II aaRS and biotin synthetases"/>
    <property type="match status" value="1"/>
</dbReference>
<feature type="non-terminal residue" evidence="3">
    <location>
        <position position="293"/>
    </location>
</feature>
<feature type="region of interest" description="Disordered" evidence="1">
    <location>
        <begin position="86"/>
        <end position="116"/>
    </location>
</feature>
<evidence type="ECO:0000259" key="2">
    <source>
        <dbReference type="PROSITE" id="PS51733"/>
    </source>
</evidence>
<gene>
    <name evidence="3" type="ORF">RFI_25792</name>
</gene>
<accession>X6MCI7</accession>
<organism evidence="3 4">
    <name type="scientific">Reticulomyxa filosa</name>
    <dbReference type="NCBI Taxonomy" id="46433"/>
    <lineage>
        <taxon>Eukaryota</taxon>
        <taxon>Sar</taxon>
        <taxon>Rhizaria</taxon>
        <taxon>Retaria</taxon>
        <taxon>Foraminifera</taxon>
        <taxon>Monothalamids</taxon>
        <taxon>Reticulomyxidae</taxon>
        <taxon>Reticulomyxa</taxon>
    </lineage>
</organism>
<dbReference type="OrthoDB" id="10250105at2759"/>
<sequence>MVQIFSLFFVKTHKLLSKKSLYCNSSRFCFAGPILDRMSSFRLSTSQSSKIIFHFYPSEMTEKQRSSLRYEGYSIVSVPSSTLKVKTRTKDSNTTEPSKEQTQKEAEGKGLKKEETKKDEVEKWDVQLYMEGLETEKFGRNFMFVDSVDSTQNVLKSNHDILPSGTLVTCNQQLQGRGRGGNSWQSPLGCLMASFVVHLNKEHGTLLPCAQHVIAIALLKGIHAVTNNQLLERVKIKWPNDIYYVAERSASKSNSDYCSDYLQLSQKIGGILCESQYDNNRKQYHITCGFGLN</sequence>
<dbReference type="InterPro" id="IPR004143">
    <property type="entry name" value="BPL_LPL_catalytic"/>
</dbReference>
<evidence type="ECO:0000256" key="1">
    <source>
        <dbReference type="SAM" id="MobiDB-lite"/>
    </source>
</evidence>